<proteinExistence type="predicted"/>
<dbReference type="Proteomes" id="UP001057402">
    <property type="component" value="Chromosome 10"/>
</dbReference>
<protein>
    <submittedName>
        <fullName evidence="1">Uncharacterized protein</fullName>
    </submittedName>
</protein>
<accession>A0ACB9M5W7</accession>
<evidence type="ECO:0000313" key="1">
    <source>
        <dbReference type="EMBL" id="KAI4319383.1"/>
    </source>
</evidence>
<name>A0ACB9M5W7_9MYRT</name>
<dbReference type="EMBL" id="CM042889">
    <property type="protein sequence ID" value="KAI4319383.1"/>
    <property type="molecule type" value="Genomic_DNA"/>
</dbReference>
<organism evidence="1 2">
    <name type="scientific">Melastoma candidum</name>
    <dbReference type="NCBI Taxonomy" id="119954"/>
    <lineage>
        <taxon>Eukaryota</taxon>
        <taxon>Viridiplantae</taxon>
        <taxon>Streptophyta</taxon>
        <taxon>Embryophyta</taxon>
        <taxon>Tracheophyta</taxon>
        <taxon>Spermatophyta</taxon>
        <taxon>Magnoliopsida</taxon>
        <taxon>eudicotyledons</taxon>
        <taxon>Gunneridae</taxon>
        <taxon>Pentapetalae</taxon>
        <taxon>rosids</taxon>
        <taxon>malvids</taxon>
        <taxon>Myrtales</taxon>
        <taxon>Melastomataceae</taxon>
        <taxon>Melastomatoideae</taxon>
        <taxon>Melastomateae</taxon>
        <taxon>Melastoma</taxon>
    </lineage>
</organism>
<reference evidence="2" key="1">
    <citation type="journal article" date="2023" name="Front. Plant Sci.">
        <title>Chromosomal-level genome assembly of Melastoma candidum provides insights into trichome evolution.</title>
        <authorList>
            <person name="Zhong Y."/>
            <person name="Wu W."/>
            <person name="Sun C."/>
            <person name="Zou P."/>
            <person name="Liu Y."/>
            <person name="Dai S."/>
            <person name="Zhou R."/>
        </authorList>
    </citation>
    <scope>NUCLEOTIDE SEQUENCE [LARGE SCALE GENOMIC DNA]</scope>
</reference>
<gene>
    <name evidence="1" type="ORF">MLD38_032984</name>
</gene>
<comment type="caution">
    <text evidence="1">The sequence shown here is derived from an EMBL/GenBank/DDBJ whole genome shotgun (WGS) entry which is preliminary data.</text>
</comment>
<sequence>MEGGNQGLDVTPDSRAIIPVGDDKSVPAMKSAKKKRGGISLLRAAMHMLRRRPSGKKSKEPMYAEVATAQMLNKVVGSMRLLHAQSDESPSSGVAPVFAVSSFPSPTEQFEDVPQSPTSVTVPPSPDHSSTTSNGTSRYASALNLRDLDTAGDEENKNKENGEDNGGSDEMIDLKADEFIARFYQQMWIQNQNEKERLRELQRNQPHLVGDE</sequence>
<keyword evidence="2" id="KW-1185">Reference proteome</keyword>
<evidence type="ECO:0000313" key="2">
    <source>
        <dbReference type="Proteomes" id="UP001057402"/>
    </source>
</evidence>